<evidence type="ECO:0000256" key="6">
    <source>
        <dbReference type="ARBA" id="ARBA00022695"/>
    </source>
</evidence>
<evidence type="ECO:0000256" key="2">
    <source>
        <dbReference type="ARBA" id="ARBA00012393"/>
    </source>
</evidence>
<keyword evidence="7" id="KW-0547">Nucleotide-binding</keyword>
<keyword evidence="9" id="KW-0067">ATP-binding</keyword>
<evidence type="ECO:0000256" key="1">
    <source>
        <dbReference type="ARBA" id="ARBA00004726"/>
    </source>
</evidence>
<evidence type="ECO:0000256" key="11">
    <source>
        <dbReference type="ARBA" id="ARBA00031871"/>
    </source>
</evidence>
<evidence type="ECO:0000256" key="5">
    <source>
        <dbReference type="ARBA" id="ARBA00022679"/>
    </source>
</evidence>
<evidence type="ECO:0000256" key="8">
    <source>
        <dbReference type="ARBA" id="ARBA00022827"/>
    </source>
</evidence>
<dbReference type="Pfam" id="PF01507">
    <property type="entry name" value="PAPS_reduct"/>
    <property type="match status" value="1"/>
</dbReference>
<dbReference type="GO" id="GO:0005524">
    <property type="term" value="F:ATP binding"/>
    <property type="evidence" value="ECO:0007669"/>
    <property type="project" value="UniProtKB-KW"/>
</dbReference>
<dbReference type="GO" id="GO:0006747">
    <property type="term" value="P:FAD biosynthetic process"/>
    <property type="evidence" value="ECO:0007669"/>
    <property type="project" value="TreeGrafter"/>
</dbReference>
<dbReference type="eggNOG" id="KOG2644">
    <property type="taxonomic scope" value="Eukaryota"/>
</dbReference>
<reference evidence="15" key="1">
    <citation type="submission" date="2016-11" db="UniProtKB">
        <authorList>
            <consortium name="WormBaseParasite"/>
        </authorList>
    </citation>
    <scope>IDENTIFICATION</scope>
</reference>
<evidence type="ECO:0000256" key="10">
    <source>
        <dbReference type="ARBA" id="ARBA00031145"/>
    </source>
</evidence>
<comment type="catalytic activity">
    <reaction evidence="12">
        <text>FMN + ATP + H(+) = FAD + diphosphate</text>
        <dbReference type="Rhea" id="RHEA:17237"/>
        <dbReference type="ChEBI" id="CHEBI:15378"/>
        <dbReference type="ChEBI" id="CHEBI:30616"/>
        <dbReference type="ChEBI" id="CHEBI:33019"/>
        <dbReference type="ChEBI" id="CHEBI:57692"/>
        <dbReference type="ChEBI" id="CHEBI:58210"/>
        <dbReference type="EC" id="2.7.7.2"/>
    </reaction>
</comment>
<evidence type="ECO:0000259" key="13">
    <source>
        <dbReference type="Pfam" id="PF01507"/>
    </source>
</evidence>
<dbReference type="GO" id="GO:0003919">
    <property type="term" value="F:FMN adenylyltransferase activity"/>
    <property type="evidence" value="ECO:0007669"/>
    <property type="project" value="UniProtKB-EC"/>
</dbReference>
<keyword evidence="3" id="KW-0285">Flavoprotein</keyword>
<keyword evidence="8" id="KW-0274">FAD</keyword>
<dbReference type="SUPFAM" id="SSF52402">
    <property type="entry name" value="Adenine nucleotide alpha hydrolases-like"/>
    <property type="match status" value="1"/>
</dbReference>
<evidence type="ECO:0000313" key="15">
    <source>
        <dbReference type="WBParaSite" id="BXY_1441200.1"/>
    </source>
</evidence>
<proteinExistence type="predicted"/>
<comment type="pathway">
    <text evidence="1">Cofactor biosynthesis; FAD biosynthesis; FAD from FMN: step 1/1.</text>
</comment>
<dbReference type="AlphaFoldDB" id="A0A1I7SMX6"/>
<dbReference type="PANTHER" id="PTHR23293">
    <property type="entry name" value="FAD SYNTHETASE-RELATED FMN ADENYLYLTRANSFERASE"/>
    <property type="match status" value="1"/>
</dbReference>
<sequence>MAISFNGGKDCTALLHLLRCRIDKKHGPAAKIQAFHILCGDEFSEMADFIRDAGRKYNLDTSELNGPMKSGLEQLKIRKPKVVAVFMGSRFTDPN</sequence>
<evidence type="ECO:0000256" key="7">
    <source>
        <dbReference type="ARBA" id="ARBA00022741"/>
    </source>
</evidence>
<keyword evidence="5" id="KW-0808">Transferase</keyword>
<dbReference type="Proteomes" id="UP000095284">
    <property type="component" value="Unplaced"/>
</dbReference>
<evidence type="ECO:0000256" key="3">
    <source>
        <dbReference type="ARBA" id="ARBA00022630"/>
    </source>
</evidence>
<evidence type="ECO:0000256" key="9">
    <source>
        <dbReference type="ARBA" id="ARBA00022840"/>
    </source>
</evidence>
<accession>A0A1I7SMX6</accession>
<organism evidence="14 15">
    <name type="scientific">Bursaphelenchus xylophilus</name>
    <name type="common">Pinewood nematode worm</name>
    <name type="synonym">Aphelenchoides xylophilus</name>
    <dbReference type="NCBI Taxonomy" id="6326"/>
    <lineage>
        <taxon>Eukaryota</taxon>
        <taxon>Metazoa</taxon>
        <taxon>Ecdysozoa</taxon>
        <taxon>Nematoda</taxon>
        <taxon>Chromadorea</taxon>
        <taxon>Rhabditida</taxon>
        <taxon>Tylenchina</taxon>
        <taxon>Tylenchomorpha</taxon>
        <taxon>Aphelenchoidea</taxon>
        <taxon>Aphelenchoididae</taxon>
        <taxon>Bursaphelenchus</taxon>
    </lineage>
</organism>
<dbReference type="InterPro" id="IPR014729">
    <property type="entry name" value="Rossmann-like_a/b/a_fold"/>
</dbReference>
<dbReference type="Gene3D" id="3.40.50.620">
    <property type="entry name" value="HUPs"/>
    <property type="match status" value="1"/>
</dbReference>
<keyword evidence="6" id="KW-0548">Nucleotidyltransferase</keyword>
<feature type="domain" description="Phosphoadenosine phosphosulphate reductase" evidence="13">
    <location>
        <begin position="2"/>
        <end position="79"/>
    </location>
</feature>
<name>A0A1I7SMX6_BURXY</name>
<dbReference type="WBParaSite" id="BXY_1441200.1">
    <property type="protein sequence ID" value="BXY_1441200.1"/>
    <property type="gene ID" value="BXY_1441200"/>
</dbReference>
<dbReference type="InterPro" id="IPR002500">
    <property type="entry name" value="PAPS_reduct_dom"/>
</dbReference>
<dbReference type="EC" id="2.7.7.2" evidence="2"/>
<dbReference type="PANTHER" id="PTHR23293:SF9">
    <property type="entry name" value="FAD SYNTHASE"/>
    <property type="match status" value="1"/>
</dbReference>
<protein>
    <recommendedName>
        <fullName evidence="2">FAD synthase</fullName>
        <ecNumber evidence="2">2.7.7.2</ecNumber>
    </recommendedName>
    <alternativeName>
        <fullName evidence="10">FAD pyrophosphorylase</fullName>
    </alternativeName>
    <alternativeName>
        <fullName evidence="11">FMN adenylyltransferase</fullName>
    </alternativeName>
</protein>
<evidence type="ECO:0000256" key="12">
    <source>
        <dbReference type="ARBA" id="ARBA00049494"/>
    </source>
</evidence>
<evidence type="ECO:0000256" key="4">
    <source>
        <dbReference type="ARBA" id="ARBA00022643"/>
    </source>
</evidence>
<keyword evidence="4" id="KW-0288">FMN</keyword>
<evidence type="ECO:0000313" key="14">
    <source>
        <dbReference type="Proteomes" id="UP000095284"/>
    </source>
</evidence>